<proteinExistence type="predicted"/>
<organism evidence="1 2">
    <name type="scientific">Ceratitis capitata</name>
    <name type="common">Mediterranean fruit fly</name>
    <name type="synonym">Tephritis capitata</name>
    <dbReference type="NCBI Taxonomy" id="7213"/>
    <lineage>
        <taxon>Eukaryota</taxon>
        <taxon>Metazoa</taxon>
        <taxon>Ecdysozoa</taxon>
        <taxon>Arthropoda</taxon>
        <taxon>Hexapoda</taxon>
        <taxon>Insecta</taxon>
        <taxon>Pterygota</taxon>
        <taxon>Neoptera</taxon>
        <taxon>Endopterygota</taxon>
        <taxon>Diptera</taxon>
        <taxon>Brachycera</taxon>
        <taxon>Muscomorpha</taxon>
        <taxon>Tephritoidea</taxon>
        <taxon>Tephritidae</taxon>
        <taxon>Ceratitis</taxon>
        <taxon>Ceratitis</taxon>
    </lineage>
</organism>
<evidence type="ECO:0000313" key="1">
    <source>
        <dbReference type="EMBL" id="CAD6992385.1"/>
    </source>
</evidence>
<name>A0A811U544_CERCA</name>
<accession>A0A811U544</accession>
<protein>
    <submittedName>
        <fullName evidence="1">(Mediterranean fruit fly) hypothetical protein</fullName>
    </submittedName>
</protein>
<dbReference type="Proteomes" id="UP000606786">
    <property type="component" value="Unassembled WGS sequence"/>
</dbReference>
<gene>
    <name evidence="1" type="ORF">CCAP1982_LOCUS1249</name>
</gene>
<evidence type="ECO:0000313" key="2">
    <source>
        <dbReference type="Proteomes" id="UP000606786"/>
    </source>
</evidence>
<dbReference type="AlphaFoldDB" id="A0A811U544"/>
<dbReference type="EMBL" id="CAJHJT010000001">
    <property type="protein sequence ID" value="CAD6992385.1"/>
    <property type="molecule type" value="Genomic_DNA"/>
</dbReference>
<keyword evidence="2" id="KW-1185">Reference proteome</keyword>
<sequence>MFVFEVGCRAKSKGNYSKDDMMKSSEDESETVRLSNFLAERGLISGICDEEKKAQAVTVLKKVMIPPWEPTFLISNRLTSYSTLLMLQLQPISCQPPLDANLRYQRAATAADIGRGGTNTQCKNCCLCCCGHF</sequence>
<reference evidence="1" key="1">
    <citation type="submission" date="2020-11" db="EMBL/GenBank/DDBJ databases">
        <authorList>
            <person name="Whitehead M."/>
        </authorList>
    </citation>
    <scope>NUCLEOTIDE SEQUENCE</scope>
    <source>
        <strain evidence="1">EGII</strain>
    </source>
</reference>
<comment type="caution">
    <text evidence="1">The sequence shown here is derived from an EMBL/GenBank/DDBJ whole genome shotgun (WGS) entry which is preliminary data.</text>
</comment>